<evidence type="ECO:0000259" key="3">
    <source>
        <dbReference type="PROSITE" id="PS50240"/>
    </source>
</evidence>
<feature type="region of interest" description="Disordered" evidence="2">
    <location>
        <begin position="186"/>
        <end position="205"/>
    </location>
</feature>
<dbReference type="AlphaFoldDB" id="A0A0M2R931"/>
<dbReference type="GO" id="GO:0006508">
    <property type="term" value="P:proteolysis"/>
    <property type="evidence" value="ECO:0007669"/>
    <property type="project" value="InterPro"/>
</dbReference>
<dbReference type="InterPro" id="IPR050966">
    <property type="entry name" value="Glutamyl_endopeptidase"/>
</dbReference>
<name>A0A0M2R931_9PROT</name>
<dbReference type="PATRIC" id="fig|1549748.8.peg.890"/>
<evidence type="ECO:0000313" key="4">
    <source>
        <dbReference type="EMBL" id="KKJ76475.1"/>
    </source>
</evidence>
<dbReference type="RefSeq" id="WP_046508117.1">
    <property type="nucleotide sequence ID" value="NZ_LANI01000019.1"/>
</dbReference>
<dbReference type="PANTHER" id="PTHR15462:SF8">
    <property type="entry name" value="SERINE PROTEASE"/>
    <property type="match status" value="1"/>
</dbReference>
<comment type="caution">
    <text evidence="4">The sequence shown here is derived from an EMBL/GenBank/DDBJ whole genome shotgun (WGS) entry which is preliminary data.</text>
</comment>
<dbReference type="Proteomes" id="UP000034491">
    <property type="component" value="Unassembled WGS sequence"/>
</dbReference>
<dbReference type="PROSITE" id="PS00134">
    <property type="entry name" value="TRYPSIN_HIS"/>
    <property type="match status" value="1"/>
</dbReference>
<accession>A0A0M2R931</accession>
<dbReference type="InterPro" id="IPR001254">
    <property type="entry name" value="Trypsin_dom"/>
</dbReference>
<dbReference type="InterPro" id="IPR009003">
    <property type="entry name" value="Peptidase_S1_PA"/>
</dbReference>
<dbReference type="InterPro" id="IPR018114">
    <property type="entry name" value="TRYPSIN_HIS"/>
</dbReference>
<dbReference type="PRINTS" id="PR00722">
    <property type="entry name" value="CHYMOTRYPSIN"/>
</dbReference>
<evidence type="ECO:0000313" key="5">
    <source>
        <dbReference type="Proteomes" id="UP000034491"/>
    </source>
</evidence>
<dbReference type="InterPro" id="IPR001314">
    <property type="entry name" value="Peptidase_S1A"/>
</dbReference>
<feature type="domain" description="Peptidase S1" evidence="3">
    <location>
        <begin position="23"/>
        <end position="289"/>
    </location>
</feature>
<protein>
    <recommendedName>
        <fullName evidence="3">Peptidase S1 domain-containing protein</fullName>
    </recommendedName>
</protein>
<keyword evidence="5" id="KW-1185">Reference proteome</keyword>
<dbReference type="PROSITE" id="PS50240">
    <property type="entry name" value="TRYPSIN_DOM"/>
    <property type="match status" value="1"/>
</dbReference>
<dbReference type="EMBL" id="LANI01000019">
    <property type="protein sequence ID" value="KKJ76475.1"/>
    <property type="molecule type" value="Genomic_DNA"/>
</dbReference>
<keyword evidence="1" id="KW-0732">Signal</keyword>
<dbReference type="PANTHER" id="PTHR15462">
    <property type="entry name" value="SERINE PROTEASE"/>
    <property type="match status" value="1"/>
</dbReference>
<organism evidence="4 5">
    <name type="scientific">Kiloniella litopenaei</name>
    <dbReference type="NCBI Taxonomy" id="1549748"/>
    <lineage>
        <taxon>Bacteria</taxon>
        <taxon>Pseudomonadati</taxon>
        <taxon>Pseudomonadota</taxon>
        <taxon>Alphaproteobacteria</taxon>
        <taxon>Rhodospirillales</taxon>
        <taxon>Kiloniellaceae</taxon>
        <taxon>Kiloniella</taxon>
    </lineage>
</organism>
<dbReference type="SUPFAM" id="SSF50494">
    <property type="entry name" value="Trypsin-like serine proteases"/>
    <property type="match status" value="1"/>
</dbReference>
<dbReference type="InterPro" id="IPR043504">
    <property type="entry name" value="Peptidase_S1_PA_chymotrypsin"/>
</dbReference>
<evidence type="ECO:0000256" key="2">
    <source>
        <dbReference type="SAM" id="MobiDB-lite"/>
    </source>
</evidence>
<dbReference type="OrthoDB" id="267336at2"/>
<reference evidence="4 5" key="1">
    <citation type="submission" date="2015-03" db="EMBL/GenBank/DDBJ databases">
        <title>Genome sequence of Kiloniella sp. P1-1, isolated from the gut microflora of Pacific white shrimp, Penaeus vannamei.</title>
        <authorList>
            <person name="Shao Z."/>
            <person name="Wang L."/>
            <person name="Li X."/>
        </authorList>
    </citation>
    <scope>NUCLEOTIDE SEQUENCE [LARGE SCALE GENOMIC DNA]</scope>
    <source>
        <strain evidence="4 5">P1-1</strain>
    </source>
</reference>
<sequence>MQMKTRLLKALSSGILLLTVLYVLGLYSTPASASQKLAARERILVNAMEYPWSTIGRLNAAGRAHCTGAMVSERHVLTAAHCIYDAKTGRWLAPQELHFIAGYQFEEYKIKSKIKSYKKSANYKPKNEASARNTETDWALLELTDPIGTQTGWLRLTTLNNEVITRINAKQAVLISSGYRAGAPHAQTTDFNCQPPGRFKRSGTEKENDGIAHRCFLQKGDSGSPLLLYDQQVFSIVGINVIGLETERRGVNTYVGALNAQRFHPENGKPDTKRSIRNLGFLWDKGAMPAQTSEVSASPEKTIAALLVRKGYLSGNAMKIPSQAIIAAENRYKKEQGKTHLKTSLQLLGDIILSLE</sequence>
<gene>
    <name evidence="4" type="ORF">WH95_13480</name>
</gene>
<dbReference type="STRING" id="1549748.WH95_13480"/>
<dbReference type="Gene3D" id="2.40.10.10">
    <property type="entry name" value="Trypsin-like serine proteases"/>
    <property type="match status" value="2"/>
</dbReference>
<proteinExistence type="predicted"/>
<evidence type="ECO:0000256" key="1">
    <source>
        <dbReference type="ARBA" id="ARBA00022729"/>
    </source>
</evidence>
<dbReference type="GO" id="GO:0004252">
    <property type="term" value="F:serine-type endopeptidase activity"/>
    <property type="evidence" value="ECO:0007669"/>
    <property type="project" value="InterPro"/>
</dbReference>
<dbReference type="Pfam" id="PF00089">
    <property type="entry name" value="Trypsin"/>
    <property type="match status" value="1"/>
</dbReference>